<evidence type="ECO:0000256" key="5">
    <source>
        <dbReference type="SAM" id="MobiDB-lite"/>
    </source>
</evidence>
<dbReference type="AlphaFoldDB" id="A0A7S2CJ10"/>
<dbReference type="InterPro" id="IPR036869">
    <property type="entry name" value="J_dom_sf"/>
</dbReference>
<dbReference type="GO" id="GO:0006457">
    <property type="term" value="P:protein folding"/>
    <property type="evidence" value="ECO:0007669"/>
    <property type="project" value="InterPro"/>
</dbReference>
<keyword evidence="3" id="KW-0863">Zinc-finger</keyword>
<dbReference type="CDD" id="cd06257">
    <property type="entry name" value="DnaJ"/>
    <property type="match status" value="1"/>
</dbReference>
<evidence type="ECO:0000313" key="7">
    <source>
        <dbReference type="EMBL" id="CAD9426798.1"/>
    </source>
</evidence>
<sequence length="502" mass="54258">MFFGGLPPGFEDAFGGGMPGGGGRRRGPVENSKLYEVLGVEKGASPDVIRKAYRKLAVKNHPDKGGDPALFKEIQQAYDILGDERKKELYDQGGMEAVEGGGDGGGPGDIFDALGGRGRRQQSRTKKGENMVHPLKVTLDQIMKGSARTLRLTRKVIDKQKGVEQCSSCNGRGAKIQTIRMGPMIQQVQKTCDACSGNGVMYRQQKVQETLEVHIPKGAPDGHKIHFSEKADEIPDGEAGDVVFVLQEQPHAEYKRKGDDLFIERDISLSEALTGFVMDLNHLDGRKLKISSAPGDVIKPVAFDPLSEVGVESLWDTYENSDCPSLDNAAVAETEDLNVCKKAVSKGQLKGKGIGCFVQKQGKTVFKQCSTAQALAAKSPSSGSTLYVLQDPESSKDSRMMKCVKDAGLPRLKAPFENGNLFIKFNIIFPANVSPDVAKQLLPLLGPPKNVSTLSTDDDNVEEVELSDMDPVVSMKDYQPAEEEDDDEGGGAGGQRVQCAQQ</sequence>
<dbReference type="InterPro" id="IPR002939">
    <property type="entry name" value="DnaJ_C"/>
</dbReference>
<dbReference type="SUPFAM" id="SSF49493">
    <property type="entry name" value="HSP40/DnaJ peptide-binding domain"/>
    <property type="match status" value="2"/>
</dbReference>
<dbReference type="Gene3D" id="1.10.287.110">
    <property type="entry name" value="DnaJ domain"/>
    <property type="match status" value="1"/>
</dbReference>
<dbReference type="Pfam" id="PF00226">
    <property type="entry name" value="DnaJ"/>
    <property type="match status" value="1"/>
</dbReference>
<dbReference type="InterPro" id="IPR044713">
    <property type="entry name" value="DNJA1/2-like"/>
</dbReference>
<dbReference type="PROSITE" id="PS00636">
    <property type="entry name" value="DNAJ_1"/>
    <property type="match status" value="1"/>
</dbReference>
<name>A0A7S2CJ10_9EUKA</name>
<feature type="region of interest" description="Disordered" evidence="5">
    <location>
        <begin position="448"/>
        <end position="502"/>
    </location>
</feature>
<dbReference type="CDD" id="cd10719">
    <property type="entry name" value="DnaJ_zf"/>
    <property type="match status" value="1"/>
</dbReference>
<dbReference type="InterPro" id="IPR001305">
    <property type="entry name" value="HSP_DnaJ_Cys-rich_dom"/>
</dbReference>
<accession>A0A7S2CJ10</accession>
<gene>
    <name evidence="7" type="ORF">CBRE1094_LOCUS9192</name>
</gene>
<keyword evidence="4" id="KW-0862">Zinc</keyword>
<keyword evidence="1" id="KW-0479">Metal-binding</keyword>
<dbReference type="SUPFAM" id="SSF57938">
    <property type="entry name" value="DnaJ/Hsp40 cysteine-rich domain"/>
    <property type="match status" value="1"/>
</dbReference>
<dbReference type="InterPro" id="IPR008971">
    <property type="entry name" value="HSP40/DnaJ_pept-bd"/>
</dbReference>
<dbReference type="PANTHER" id="PTHR43888">
    <property type="entry name" value="DNAJ-LIKE-2, ISOFORM A-RELATED"/>
    <property type="match status" value="1"/>
</dbReference>
<evidence type="ECO:0000256" key="1">
    <source>
        <dbReference type="ARBA" id="ARBA00022723"/>
    </source>
</evidence>
<dbReference type="Gene3D" id="2.60.260.20">
    <property type="entry name" value="Urease metallochaperone UreE, N-terminal domain"/>
    <property type="match status" value="2"/>
</dbReference>
<dbReference type="PRINTS" id="PR00625">
    <property type="entry name" value="JDOMAIN"/>
</dbReference>
<reference evidence="7" key="1">
    <citation type="submission" date="2021-01" db="EMBL/GenBank/DDBJ databases">
        <authorList>
            <person name="Corre E."/>
            <person name="Pelletier E."/>
            <person name="Niang G."/>
            <person name="Scheremetjew M."/>
            <person name="Finn R."/>
            <person name="Kale V."/>
            <person name="Holt S."/>
            <person name="Cochrane G."/>
            <person name="Meng A."/>
            <person name="Brown T."/>
            <person name="Cohen L."/>
        </authorList>
    </citation>
    <scope>NUCLEOTIDE SEQUENCE</scope>
    <source>
        <strain evidence="7">UTEX LB 985</strain>
    </source>
</reference>
<dbReference type="InterPro" id="IPR036410">
    <property type="entry name" value="HSP_DnaJ_Cys-rich_dom_sf"/>
</dbReference>
<dbReference type="FunFam" id="2.60.260.20:FF:000003">
    <property type="entry name" value="DnaJ subfamily A member 2"/>
    <property type="match status" value="1"/>
</dbReference>
<feature type="compositionally biased region" description="Acidic residues" evidence="5">
    <location>
        <begin position="456"/>
        <end position="468"/>
    </location>
</feature>
<feature type="compositionally biased region" description="Acidic residues" evidence="5">
    <location>
        <begin position="480"/>
        <end position="489"/>
    </location>
</feature>
<proteinExistence type="predicted"/>
<dbReference type="EMBL" id="HBGU01016942">
    <property type="protein sequence ID" value="CAD9426798.1"/>
    <property type="molecule type" value="Transcribed_RNA"/>
</dbReference>
<dbReference type="InterPro" id="IPR018253">
    <property type="entry name" value="DnaJ_domain_CS"/>
</dbReference>
<dbReference type="Gene3D" id="2.10.230.10">
    <property type="entry name" value="Heat shock protein DnaJ, cysteine-rich domain"/>
    <property type="match status" value="1"/>
</dbReference>
<dbReference type="SUPFAM" id="SSF46565">
    <property type="entry name" value="Chaperone J-domain"/>
    <property type="match status" value="1"/>
</dbReference>
<evidence type="ECO:0000259" key="6">
    <source>
        <dbReference type="PROSITE" id="PS50076"/>
    </source>
</evidence>
<dbReference type="Pfam" id="PF01556">
    <property type="entry name" value="DnaJ_C"/>
    <property type="match status" value="1"/>
</dbReference>
<protein>
    <recommendedName>
        <fullName evidence="6">J domain-containing protein</fullName>
    </recommendedName>
</protein>
<organism evidence="7">
    <name type="scientific">Haptolina brevifila</name>
    <dbReference type="NCBI Taxonomy" id="156173"/>
    <lineage>
        <taxon>Eukaryota</taxon>
        <taxon>Haptista</taxon>
        <taxon>Haptophyta</taxon>
        <taxon>Prymnesiophyceae</taxon>
        <taxon>Prymnesiales</taxon>
        <taxon>Prymnesiaceae</taxon>
        <taxon>Haptolina</taxon>
    </lineage>
</organism>
<feature type="domain" description="J" evidence="6">
    <location>
        <begin position="33"/>
        <end position="94"/>
    </location>
</feature>
<dbReference type="GO" id="GO:0008270">
    <property type="term" value="F:zinc ion binding"/>
    <property type="evidence" value="ECO:0007669"/>
    <property type="project" value="UniProtKB-KW"/>
</dbReference>
<evidence type="ECO:0000256" key="2">
    <source>
        <dbReference type="ARBA" id="ARBA00022737"/>
    </source>
</evidence>
<dbReference type="CDD" id="cd10747">
    <property type="entry name" value="DnaJ_C"/>
    <property type="match status" value="1"/>
</dbReference>
<dbReference type="SMART" id="SM00271">
    <property type="entry name" value="DnaJ"/>
    <property type="match status" value="1"/>
</dbReference>
<dbReference type="PROSITE" id="PS50076">
    <property type="entry name" value="DNAJ_2"/>
    <property type="match status" value="1"/>
</dbReference>
<evidence type="ECO:0000256" key="3">
    <source>
        <dbReference type="ARBA" id="ARBA00022771"/>
    </source>
</evidence>
<dbReference type="Pfam" id="PF00684">
    <property type="entry name" value="DnaJ_CXXCXGXG"/>
    <property type="match status" value="1"/>
</dbReference>
<dbReference type="GO" id="GO:0030544">
    <property type="term" value="F:Hsp70 protein binding"/>
    <property type="evidence" value="ECO:0007669"/>
    <property type="project" value="InterPro"/>
</dbReference>
<dbReference type="InterPro" id="IPR001623">
    <property type="entry name" value="DnaJ_domain"/>
</dbReference>
<keyword evidence="2" id="KW-0677">Repeat</keyword>
<dbReference type="GO" id="GO:0051082">
    <property type="term" value="F:unfolded protein binding"/>
    <property type="evidence" value="ECO:0007669"/>
    <property type="project" value="InterPro"/>
</dbReference>
<evidence type="ECO:0000256" key="4">
    <source>
        <dbReference type="ARBA" id="ARBA00022833"/>
    </source>
</evidence>